<dbReference type="GO" id="GO:0004777">
    <property type="term" value="F:succinate-semialdehyde dehydrogenase (NAD+) activity"/>
    <property type="evidence" value="ECO:0007669"/>
    <property type="project" value="TreeGrafter"/>
</dbReference>
<accession>A0A9W9E6X7</accession>
<dbReference type="Proteomes" id="UP001140511">
    <property type="component" value="Unassembled WGS sequence"/>
</dbReference>
<feature type="domain" description="Aldehyde dehydrogenase" evidence="2">
    <location>
        <begin position="28"/>
        <end position="192"/>
    </location>
</feature>
<dbReference type="Pfam" id="PF00171">
    <property type="entry name" value="Aldedh"/>
    <property type="match status" value="1"/>
</dbReference>
<comment type="caution">
    <text evidence="3">The sequence shown here is derived from an EMBL/GenBank/DDBJ whole genome shotgun (WGS) entry which is preliminary data.</text>
</comment>
<dbReference type="GO" id="GO:0009450">
    <property type="term" value="P:gamma-aminobutyric acid catabolic process"/>
    <property type="evidence" value="ECO:0007669"/>
    <property type="project" value="TreeGrafter"/>
</dbReference>
<evidence type="ECO:0000313" key="4">
    <source>
        <dbReference type="Proteomes" id="UP001140511"/>
    </source>
</evidence>
<name>A0A9W9E6X7_9HYPO</name>
<dbReference type="RefSeq" id="XP_056030344.1">
    <property type="nucleotide sequence ID" value="XM_056173486.1"/>
</dbReference>
<gene>
    <name evidence="3" type="ORF">T069G_06276</name>
</gene>
<dbReference type="InterPro" id="IPR015590">
    <property type="entry name" value="Aldehyde_DH_dom"/>
</dbReference>
<organism evidence="3 4">
    <name type="scientific">Trichoderma breve</name>
    <dbReference type="NCBI Taxonomy" id="2034170"/>
    <lineage>
        <taxon>Eukaryota</taxon>
        <taxon>Fungi</taxon>
        <taxon>Dikarya</taxon>
        <taxon>Ascomycota</taxon>
        <taxon>Pezizomycotina</taxon>
        <taxon>Sordariomycetes</taxon>
        <taxon>Hypocreomycetidae</taxon>
        <taxon>Hypocreales</taxon>
        <taxon>Hypocreaceae</taxon>
        <taxon>Trichoderma</taxon>
    </lineage>
</organism>
<dbReference type="GeneID" id="80868174"/>
<evidence type="ECO:0000313" key="3">
    <source>
        <dbReference type="EMBL" id="KAJ4861288.1"/>
    </source>
</evidence>
<evidence type="ECO:0000259" key="2">
    <source>
        <dbReference type="Pfam" id="PF00171"/>
    </source>
</evidence>
<keyword evidence="4" id="KW-1185">Reference proteome</keyword>
<dbReference type="PANTHER" id="PTHR43353">
    <property type="entry name" value="SUCCINATE-SEMIALDEHYDE DEHYDROGENASE, MITOCHONDRIAL"/>
    <property type="match status" value="1"/>
</dbReference>
<sequence length="195" mass="20935">MSLVVEEQGQHIVTLWINGRALPIVQERAIEVINAAEGNVVHYAQCADANDAKAAVEAAAAAFPAWSTSSYIYRREILLEFANIVERRSDEIDALQTIETSSMLGYGAMGSILASRALREIASSISRVLTGEIPPSEDDQRAFVMKQAIGPVLLISPWNNPLILGSRSIGAALAAGCTVVLKASELSPKTYCLVH</sequence>
<dbReference type="PANTHER" id="PTHR43353:SF6">
    <property type="entry name" value="CYTOPLASMIC ALDEHYDE DEHYDROGENASE (EUROFUNG)"/>
    <property type="match status" value="1"/>
</dbReference>
<dbReference type="InterPro" id="IPR050740">
    <property type="entry name" value="Aldehyde_DH_Superfamily"/>
</dbReference>
<dbReference type="InterPro" id="IPR016161">
    <property type="entry name" value="Ald_DH/histidinol_DH"/>
</dbReference>
<reference evidence="3" key="1">
    <citation type="submission" date="2022-09" db="EMBL/GenBank/DDBJ databases">
        <title>Chromosome-level assembly of Trichoderma breve T069, a fungus used in development of biopesticide product.</title>
        <authorList>
            <person name="Lin R."/>
            <person name="Liu T."/>
        </authorList>
    </citation>
    <scope>NUCLEOTIDE SEQUENCE</scope>
    <source>
        <strain evidence="3">T069</strain>
    </source>
</reference>
<dbReference type="EMBL" id="JAOPEN010000003">
    <property type="protein sequence ID" value="KAJ4861288.1"/>
    <property type="molecule type" value="Genomic_DNA"/>
</dbReference>
<evidence type="ECO:0000256" key="1">
    <source>
        <dbReference type="ARBA" id="ARBA00023002"/>
    </source>
</evidence>
<dbReference type="Gene3D" id="3.40.605.10">
    <property type="entry name" value="Aldehyde Dehydrogenase, Chain A, domain 1"/>
    <property type="match status" value="1"/>
</dbReference>
<protein>
    <submittedName>
        <fullName evidence="3">Aldehyde dehydrogenase family domain-containing protein</fullName>
    </submittedName>
</protein>
<dbReference type="InterPro" id="IPR016162">
    <property type="entry name" value="Ald_DH_N"/>
</dbReference>
<keyword evidence="1" id="KW-0560">Oxidoreductase</keyword>
<proteinExistence type="predicted"/>
<dbReference type="SUPFAM" id="SSF53720">
    <property type="entry name" value="ALDH-like"/>
    <property type="match status" value="1"/>
</dbReference>
<dbReference type="AlphaFoldDB" id="A0A9W9E6X7"/>